<sequence>MQMQSNDRQFRQQHVQIQDILAESAEASTMTKGESAWNTQVQYTILKLALSPIASTRADTVTNAQIIKDFRPKSQEKGWSSASSSAASSQSSFLSDDTGTWPEPESSSVHKMVDFALVLIPDDTLEEKIKGFLKKQRYFTISHTMYDALSQHPTPVFIETKTSAGVDLIAVPIMQVHGNVWTVSFAVVNKNKILLLDQSGYISLLF</sequence>
<keyword evidence="3" id="KW-1185">Reference proteome</keyword>
<organism evidence="2 3">
    <name type="scientific">Fusarium venenatum</name>
    <dbReference type="NCBI Taxonomy" id="56646"/>
    <lineage>
        <taxon>Eukaryota</taxon>
        <taxon>Fungi</taxon>
        <taxon>Dikarya</taxon>
        <taxon>Ascomycota</taxon>
        <taxon>Pezizomycotina</taxon>
        <taxon>Sordariomycetes</taxon>
        <taxon>Hypocreomycetidae</taxon>
        <taxon>Hypocreales</taxon>
        <taxon>Nectriaceae</taxon>
        <taxon>Fusarium</taxon>
    </lineage>
</organism>
<dbReference type="AlphaFoldDB" id="A0A2L2TDF0"/>
<dbReference type="InterPro" id="IPR046797">
    <property type="entry name" value="PDDEXK_12"/>
</dbReference>
<evidence type="ECO:0000259" key="1">
    <source>
        <dbReference type="Pfam" id="PF20516"/>
    </source>
</evidence>
<feature type="domain" description="PD-(D/E)XK nuclease-like" evidence="1">
    <location>
        <begin position="9"/>
        <end position="165"/>
    </location>
</feature>
<reference evidence="3" key="1">
    <citation type="submission" date="2014-10" db="EMBL/GenBank/DDBJ databases">
        <authorList>
            <person name="King R."/>
        </authorList>
    </citation>
    <scope>NUCLEOTIDE SEQUENCE [LARGE SCALE GENOMIC DNA]</scope>
    <source>
        <strain evidence="3">A3/5</strain>
    </source>
</reference>
<dbReference type="Pfam" id="PF20516">
    <property type="entry name" value="PDDEXK_12"/>
    <property type="match status" value="1"/>
</dbReference>
<protein>
    <recommendedName>
        <fullName evidence="1">PD-(D/E)XK nuclease-like domain-containing protein</fullName>
    </recommendedName>
</protein>
<dbReference type="STRING" id="56646.A0A2L2TDF0"/>
<name>A0A2L2TDF0_9HYPO</name>
<proteinExistence type="predicted"/>
<evidence type="ECO:0000313" key="3">
    <source>
        <dbReference type="Proteomes" id="UP000245910"/>
    </source>
</evidence>
<dbReference type="EMBL" id="LN649232">
    <property type="protein sequence ID" value="CEI38387.1"/>
    <property type="molecule type" value="Genomic_DNA"/>
</dbReference>
<evidence type="ECO:0000313" key="2">
    <source>
        <dbReference type="EMBL" id="CEI38387.1"/>
    </source>
</evidence>
<dbReference type="Proteomes" id="UP000245910">
    <property type="component" value="Chromosome IIII"/>
</dbReference>
<accession>A0A2L2TDF0</accession>